<reference evidence="2 3" key="1">
    <citation type="journal article" date="2014" name="PLoS Genet.">
        <title>The Genome of Spironucleus salmonicida Highlights a Fish Pathogen Adapted to Fluctuating Environments.</title>
        <authorList>
            <person name="Xu F."/>
            <person name="Jerlstrom-Hultqvist J."/>
            <person name="Einarsson E."/>
            <person name="Astvaldsson A."/>
            <person name="Svard S.G."/>
            <person name="Andersson J.O."/>
        </authorList>
    </citation>
    <scope>NUCLEOTIDE SEQUENCE</scope>
    <source>
        <strain evidence="3">ATCC 50377</strain>
    </source>
</reference>
<evidence type="ECO:0000256" key="1">
    <source>
        <dbReference type="SAM" id="MobiDB-lite"/>
    </source>
</evidence>
<feature type="region of interest" description="Disordered" evidence="1">
    <location>
        <begin position="113"/>
        <end position="132"/>
    </location>
</feature>
<reference evidence="3" key="2">
    <citation type="submission" date="2020-12" db="EMBL/GenBank/DDBJ databases">
        <title>New Spironucleus salmonicida genome in near-complete chromosomes.</title>
        <authorList>
            <person name="Xu F."/>
            <person name="Kurt Z."/>
            <person name="Jimenez-Gonzalez A."/>
            <person name="Astvaldsson A."/>
            <person name="Andersson J.O."/>
            <person name="Svard S.G."/>
        </authorList>
    </citation>
    <scope>NUCLEOTIDE SEQUENCE</scope>
    <source>
        <strain evidence="3">ATCC 50377</strain>
    </source>
</reference>
<dbReference type="Pfam" id="PF07004">
    <property type="entry name" value="SHIPPO-rpt"/>
    <property type="match status" value="1"/>
</dbReference>
<sequence>MTLNFFQSPNAKRQPSYRISERFNQTGSQYSPGPCEYQKISTFGDSAKTSRLQKHRLNSIISSVQNTNIINFTINRIKDKECLPAPNAYSPNYKVIDKQQPQTRSIYTKFYRKNQQRQDPGPGYYNPEFKSGSPSYTMRFKCDTQDNDKFGFPSPNQYQRLPNINNDFTLKTKKQ</sequence>
<evidence type="ECO:0000313" key="2">
    <source>
        <dbReference type="EMBL" id="EST44592.1"/>
    </source>
</evidence>
<proteinExistence type="predicted"/>
<evidence type="ECO:0000313" key="4">
    <source>
        <dbReference type="Proteomes" id="UP000018208"/>
    </source>
</evidence>
<protein>
    <recommendedName>
        <fullName evidence="5">SHIPPO 1-like protein</fullName>
    </recommendedName>
</protein>
<dbReference type="AlphaFoldDB" id="V6LJ43"/>
<accession>V6LJ43</accession>
<gene>
    <name evidence="2" type="ORF">SS50377_15597</name>
    <name evidence="3" type="ORF">SS50377_24711</name>
</gene>
<evidence type="ECO:0000313" key="3">
    <source>
        <dbReference type="EMBL" id="KAH0572600.1"/>
    </source>
</evidence>
<evidence type="ECO:0008006" key="5">
    <source>
        <dbReference type="Google" id="ProtNLM"/>
    </source>
</evidence>
<dbReference type="EMBL" id="AUWU02000005">
    <property type="protein sequence ID" value="KAH0572600.1"/>
    <property type="molecule type" value="Genomic_DNA"/>
</dbReference>
<dbReference type="EMBL" id="KI546115">
    <property type="protein sequence ID" value="EST44592.1"/>
    <property type="molecule type" value="Genomic_DNA"/>
</dbReference>
<dbReference type="Proteomes" id="UP000018208">
    <property type="component" value="Unassembled WGS sequence"/>
</dbReference>
<organism evidence="2">
    <name type="scientific">Spironucleus salmonicida</name>
    <dbReference type="NCBI Taxonomy" id="348837"/>
    <lineage>
        <taxon>Eukaryota</taxon>
        <taxon>Metamonada</taxon>
        <taxon>Diplomonadida</taxon>
        <taxon>Hexamitidae</taxon>
        <taxon>Hexamitinae</taxon>
        <taxon>Spironucleus</taxon>
    </lineage>
</organism>
<keyword evidence="4" id="KW-1185">Reference proteome</keyword>
<dbReference type="InterPro" id="IPR010736">
    <property type="entry name" value="SHIPPO-rpt"/>
</dbReference>
<name>V6LJ43_9EUKA</name>
<dbReference type="VEuPathDB" id="GiardiaDB:SS50377_24711"/>